<dbReference type="InterPro" id="IPR036390">
    <property type="entry name" value="WH_DNA-bd_sf"/>
</dbReference>
<dbReference type="InterPro" id="IPR051446">
    <property type="entry name" value="HTH_trans_reg/aminotransferase"/>
</dbReference>
<dbReference type="CDD" id="cd07377">
    <property type="entry name" value="WHTH_GntR"/>
    <property type="match status" value="1"/>
</dbReference>
<reference evidence="7 8" key="1">
    <citation type="submission" date="2019-02" db="EMBL/GenBank/DDBJ databases">
        <title>Emended description of the genus Rhodopseudomonas and description of Rhodopseudomonas albus sp. nov., a non-phototrophic, heavy-metal-tolerant bacterium isolated from garden soil.</title>
        <authorList>
            <person name="Bao Z."/>
            <person name="Cao W.W."/>
            <person name="Sato Y."/>
            <person name="Nishizawa T."/>
            <person name="Zhao J."/>
            <person name="Guo Y."/>
            <person name="Ohta H."/>
        </authorList>
    </citation>
    <scope>NUCLEOTIDE SEQUENCE [LARGE SCALE GENOMIC DNA]</scope>
    <source>
        <strain evidence="7 8">SK50-23</strain>
    </source>
</reference>
<feature type="domain" description="HTH gntR-type" evidence="6">
    <location>
        <begin position="1"/>
        <end position="69"/>
    </location>
</feature>
<sequence length="454" mass="48338">MPLGEQISGAIRAAILDKRLAPGSRLPSWQDLATQLGVSRGTVKGAYERLADEALVVSAGAAGTRVSATPPRRAKASTVISEQPYSGLLPAFYSTPLPFQMGVPAQDAFPAKIWARHRTRAVRADAMASVGQIDPRGHPELRTQIASYLAIARGLQCDPDQVILTAGYRNGLAMVIRALALGGSKVWIEEPGYPFTKKGLELDGMELIPVPVDGEGIDVERGIRACKDAPLVVVTPGQQAPTGAAMSPSRRAALLGWAARSGAWIIEDDYLSELQLSGRAMPALASEPGGDRVIHIGSFGKTMSPALGLGFVIAPLELVGRLWEVATYLQPAPNTTTQLALAGFIADGHYLRHLRHMKALYSERRDALRKRLGDRITVEAMSGLAVMVKLPPTINDVALVRSVVPQGIAPMPLSIWWSDRAKMAPGLLLGVTNLRPKIVDAACATLEAAIASSN</sequence>
<dbReference type="SUPFAM" id="SSF46785">
    <property type="entry name" value="Winged helix' DNA-binding domain"/>
    <property type="match status" value="1"/>
</dbReference>
<keyword evidence="5" id="KW-0804">Transcription</keyword>
<dbReference type="InterPro" id="IPR015424">
    <property type="entry name" value="PyrdxlP-dep_Trfase"/>
</dbReference>
<dbReference type="SMART" id="SM00345">
    <property type="entry name" value="HTH_GNTR"/>
    <property type="match status" value="1"/>
</dbReference>
<evidence type="ECO:0000313" key="7">
    <source>
        <dbReference type="EMBL" id="QUS42607.1"/>
    </source>
</evidence>
<dbReference type="InterPro" id="IPR015421">
    <property type="entry name" value="PyrdxlP-dep_Trfase_major"/>
</dbReference>
<dbReference type="Proteomes" id="UP000682843">
    <property type="component" value="Chromosome"/>
</dbReference>
<dbReference type="CDD" id="cd00609">
    <property type="entry name" value="AAT_like"/>
    <property type="match status" value="1"/>
</dbReference>
<dbReference type="Pfam" id="PF00155">
    <property type="entry name" value="Aminotran_1_2"/>
    <property type="match status" value="1"/>
</dbReference>
<keyword evidence="2" id="KW-0663">Pyridoxal phosphate</keyword>
<dbReference type="Gene3D" id="1.10.10.10">
    <property type="entry name" value="Winged helix-like DNA-binding domain superfamily/Winged helix DNA-binding domain"/>
    <property type="match status" value="1"/>
</dbReference>
<evidence type="ECO:0000256" key="5">
    <source>
        <dbReference type="ARBA" id="ARBA00023163"/>
    </source>
</evidence>
<keyword evidence="4" id="KW-0238">DNA-binding</keyword>
<evidence type="ECO:0000256" key="1">
    <source>
        <dbReference type="ARBA" id="ARBA00005384"/>
    </source>
</evidence>
<dbReference type="InterPro" id="IPR036388">
    <property type="entry name" value="WH-like_DNA-bd_sf"/>
</dbReference>
<dbReference type="PANTHER" id="PTHR46577">
    <property type="entry name" value="HTH-TYPE TRANSCRIPTIONAL REGULATORY PROTEIN GABR"/>
    <property type="match status" value="1"/>
</dbReference>
<dbReference type="PANTHER" id="PTHR46577:SF1">
    <property type="entry name" value="HTH-TYPE TRANSCRIPTIONAL REGULATORY PROTEIN GABR"/>
    <property type="match status" value="1"/>
</dbReference>
<dbReference type="SUPFAM" id="SSF53383">
    <property type="entry name" value="PLP-dependent transferases"/>
    <property type="match status" value="1"/>
</dbReference>
<dbReference type="Pfam" id="PF00392">
    <property type="entry name" value="GntR"/>
    <property type="match status" value="1"/>
</dbReference>
<dbReference type="PRINTS" id="PR00035">
    <property type="entry name" value="HTHGNTR"/>
</dbReference>
<dbReference type="EMBL" id="CP036498">
    <property type="protein sequence ID" value="QUS42607.1"/>
    <property type="molecule type" value="Genomic_DNA"/>
</dbReference>
<keyword evidence="7" id="KW-0808">Transferase</keyword>
<keyword evidence="8" id="KW-1185">Reference proteome</keyword>
<dbReference type="Gene3D" id="3.40.640.10">
    <property type="entry name" value="Type I PLP-dependent aspartate aminotransferase-like (Major domain)"/>
    <property type="match status" value="1"/>
</dbReference>
<evidence type="ECO:0000256" key="4">
    <source>
        <dbReference type="ARBA" id="ARBA00023125"/>
    </source>
</evidence>
<accession>A0ABX8AH30</accession>
<evidence type="ECO:0000313" key="8">
    <source>
        <dbReference type="Proteomes" id="UP000682843"/>
    </source>
</evidence>
<dbReference type="PROSITE" id="PS50949">
    <property type="entry name" value="HTH_GNTR"/>
    <property type="match status" value="1"/>
</dbReference>
<proteinExistence type="inferred from homology"/>
<dbReference type="GO" id="GO:0008483">
    <property type="term" value="F:transaminase activity"/>
    <property type="evidence" value="ECO:0007669"/>
    <property type="project" value="UniProtKB-KW"/>
</dbReference>
<keyword evidence="7" id="KW-0032">Aminotransferase</keyword>
<protein>
    <submittedName>
        <fullName evidence="7">PLP-dependent aminotransferase family protein</fullName>
    </submittedName>
</protein>
<dbReference type="InterPro" id="IPR000524">
    <property type="entry name" value="Tscrpt_reg_HTH_GntR"/>
</dbReference>
<evidence type="ECO:0000256" key="3">
    <source>
        <dbReference type="ARBA" id="ARBA00023015"/>
    </source>
</evidence>
<keyword evidence="3" id="KW-0805">Transcription regulation</keyword>
<evidence type="ECO:0000256" key="2">
    <source>
        <dbReference type="ARBA" id="ARBA00022898"/>
    </source>
</evidence>
<dbReference type="InterPro" id="IPR004839">
    <property type="entry name" value="Aminotransferase_I/II_large"/>
</dbReference>
<evidence type="ECO:0000259" key="6">
    <source>
        <dbReference type="PROSITE" id="PS50949"/>
    </source>
</evidence>
<comment type="similarity">
    <text evidence="1">In the C-terminal section; belongs to the class-I pyridoxal-phosphate-dependent aminotransferase family.</text>
</comment>
<name>A0ABX8AH30_9BRAD</name>
<gene>
    <name evidence="7" type="ORF">RPMA_26815</name>
</gene>
<organism evidence="7 8">
    <name type="scientific">Tardiphaga alba</name>
    <dbReference type="NCBI Taxonomy" id="340268"/>
    <lineage>
        <taxon>Bacteria</taxon>
        <taxon>Pseudomonadati</taxon>
        <taxon>Pseudomonadota</taxon>
        <taxon>Alphaproteobacteria</taxon>
        <taxon>Hyphomicrobiales</taxon>
        <taxon>Nitrobacteraceae</taxon>
        <taxon>Tardiphaga</taxon>
    </lineage>
</organism>